<dbReference type="EC" id="2.3.2.27" evidence="5 18"/>
<dbReference type="InterPro" id="IPR013083">
    <property type="entry name" value="Znf_RING/FYVE/PHD"/>
</dbReference>
<dbReference type="GO" id="GO:0000398">
    <property type="term" value="P:mRNA splicing, via spliceosome"/>
    <property type="evidence" value="ECO:0007669"/>
    <property type="project" value="InterPro"/>
</dbReference>
<dbReference type="Pfam" id="PF08606">
    <property type="entry name" value="Prp19"/>
    <property type="match status" value="1"/>
</dbReference>
<dbReference type="AlphaFoldDB" id="A0A226F027"/>
<comment type="similarity">
    <text evidence="4 18">Belongs to the WD repeat PRP19 family.</text>
</comment>
<dbReference type="GO" id="GO:0061630">
    <property type="term" value="F:ubiquitin protein ligase activity"/>
    <property type="evidence" value="ECO:0007669"/>
    <property type="project" value="UniProtKB-UniRule"/>
</dbReference>
<feature type="repeat" description="WD" evidence="17">
    <location>
        <begin position="338"/>
        <end position="379"/>
    </location>
</feature>
<evidence type="ECO:0000256" key="16">
    <source>
        <dbReference type="ARBA" id="ARBA00023242"/>
    </source>
</evidence>
<evidence type="ECO:0000256" key="4">
    <source>
        <dbReference type="ARBA" id="ARBA00006388"/>
    </source>
</evidence>
<reference evidence="20 21" key="1">
    <citation type="submission" date="2015-12" db="EMBL/GenBank/DDBJ databases">
        <title>The genome of Folsomia candida.</title>
        <authorList>
            <person name="Faddeeva A."/>
            <person name="Derks M.F."/>
            <person name="Anvar Y."/>
            <person name="Smit S."/>
            <person name="Van Straalen N."/>
            <person name="Roelofs D."/>
        </authorList>
    </citation>
    <scope>NUCLEOTIDE SEQUENCE [LARGE SCALE GENOMIC DNA]</scope>
    <source>
        <strain evidence="20 21">VU population</strain>
        <tissue evidence="20">Whole body</tissue>
    </source>
</reference>
<dbReference type="InterPro" id="IPR036322">
    <property type="entry name" value="WD40_repeat_dom_sf"/>
</dbReference>
<accession>A0A226F027</accession>
<evidence type="ECO:0000256" key="1">
    <source>
        <dbReference type="ARBA" id="ARBA00000900"/>
    </source>
</evidence>
<evidence type="ECO:0000256" key="11">
    <source>
        <dbReference type="ARBA" id="ARBA00022737"/>
    </source>
</evidence>
<evidence type="ECO:0000256" key="3">
    <source>
        <dbReference type="ARBA" id="ARBA00004906"/>
    </source>
</evidence>
<keyword evidence="10 18" id="KW-0747">Spliceosome</keyword>
<dbReference type="InterPro" id="IPR015943">
    <property type="entry name" value="WD40/YVTN_repeat-like_dom_sf"/>
</dbReference>
<dbReference type="InterPro" id="IPR003613">
    <property type="entry name" value="Ubox_domain"/>
</dbReference>
<dbReference type="InterPro" id="IPR038959">
    <property type="entry name" value="Prp19"/>
</dbReference>
<evidence type="ECO:0000256" key="14">
    <source>
        <dbReference type="ARBA" id="ARBA00023187"/>
    </source>
</evidence>
<evidence type="ECO:0000256" key="15">
    <source>
        <dbReference type="ARBA" id="ARBA00023204"/>
    </source>
</evidence>
<evidence type="ECO:0000256" key="7">
    <source>
        <dbReference type="ARBA" id="ARBA00022574"/>
    </source>
</evidence>
<dbReference type="PROSITE" id="PS50082">
    <property type="entry name" value="WD_REPEATS_2"/>
    <property type="match status" value="4"/>
</dbReference>
<dbReference type="Gene3D" id="3.30.40.10">
    <property type="entry name" value="Zinc/RING finger domain, C3HC4 (zinc finger)"/>
    <property type="match status" value="1"/>
</dbReference>
<dbReference type="PROSITE" id="PS00678">
    <property type="entry name" value="WD_REPEATS_1"/>
    <property type="match status" value="2"/>
</dbReference>
<name>A0A226F027_FOLCA</name>
<dbReference type="InterPro" id="IPR055340">
    <property type="entry name" value="RING-Ubox_PRP19"/>
</dbReference>
<evidence type="ECO:0000256" key="17">
    <source>
        <dbReference type="PROSITE-ProRule" id="PRU00221"/>
    </source>
</evidence>
<feature type="domain" description="U-box" evidence="19">
    <location>
        <begin position="1"/>
        <end position="74"/>
    </location>
</feature>
<feature type="repeat" description="WD" evidence="17">
    <location>
        <begin position="380"/>
        <end position="421"/>
    </location>
</feature>
<keyword evidence="15 18" id="KW-0234">DNA repair</keyword>
<dbReference type="PANTHER" id="PTHR43995:SF1">
    <property type="entry name" value="PRE-MRNA-PROCESSING FACTOR 19"/>
    <property type="match status" value="1"/>
</dbReference>
<keyword evidence="11" id="KW-0677">Repeat</keyword>
<dbReference type="OrthoDB" id="687049at2759"/>
<dbReference type="Gene3D" id="2.130.10.10">
    <property type="entry name" value="YVTN repeat-like/Quinoprotein amine dehydrogenase"/>
    <property type="match status" value="1"/>
</dbReference>
<dbReference type="OMA" id="SLDQHWA"/>
<dbReference type="CDD" id="cd00200">
    <property type="entry name" value="WD40"/>
    <property type="match status" value="1"/>
</dbReference>
<dbReference type="GO" id="GO:0071006">
    <property type="term" value="C:U2-type catalytic step 1 spliceosome"/>
    <property type="evidence" value="ECO:0007669"/>
    <property type="project" value="TreeGrafter"/>
</dbReference>
<dbReference type="GO" id="GO:0005737">
    <property type="term" value="C:cytoplasm"/>
    <property type="evidence" value="ECO:0007669"/>
    <property type="project" value="TreeGrafter"/>
</dbReference>
<keyword evidence="16 18" id="KW-0539">Nucleus</keyword>
<dbReference type="InterPro" id="IPR019775">
    <property type="entry name" value="WD40_repeat_CS"/>
</dbReference>
<dbReference type="STRING" id="158441.A0A226F027"/>
<comment type="subunit">
    <text evidence="18">Homotetramer.</text>
</comment>
<evidence type="ECO:0000256" key="2">
    <source>
        <dbReference type="ARBA" id="ARBA00004123"/>
    </source>
</evidence>
<proteinExistence type="inferred from homology"/>
<dbReference type="PROSITE" id="PS50294">
    <property type="entry name" value="WD_REPEATS_REGION"/>
    <property type="match status" value="3"/>
</dbReference>
<comment type="subcellular location">
    <subcellularLocation>
        <location evidence="2 18">Nucleus</location>
    </subcellularLocation>
</comment>
<evidence type="ECO:0000256" key="8">
    <source>
        <dbReference type="ARBA" id="ARBA00022664"/>
    </source>
</evidence>
<dbReference type="CDD" id="cd16656">
    <property type="entry name" value="RING-Ubox_PRP19"/>
    <property type="match status" value="1"/>
</dbReference>
<keyword evidence="14 18" id="KW-0508">mRNA splicing</keyword>
<keyword evidence="9 18" id="KW-0808">Transferase</keyword>
<comment type="pathway">
    <text evidence="3 18">Protein modification; protein ubiquitination.</text>
</comment>
<dbReference type="FunFam" id="2.130.10.10:FF:000043">
    <property type="entry name" value="pre-mRNA-processing factor 19"/>
    <property type="match status" value="1"/>
</dbReference>
<evidence type="ECO:0000259" key="19">
    <source>
        <dbReference type="PROSITE" id="PS51698"/>
    </source>
</evidence>
<keyword evidence="7 17" id="KW-0853">WD repeat</keyword>
<protein>
    <recommendedName>
        <fullName evidence="6 18">Pre-mRNA-processing factor 19</fullName>
        <ecNumber evidence="5 18">2.3.2.27</ecNumber>
    </recommendedName>
</protein>
<dbReference type="EMBL" id="LNIX01000001">
    <property type="protein sequence ID" value="OXA62747.1"/>
    <property type="molecule type" value="Genomic_DNA"/>
</dbReference>
<evidence type="ECO:0000256" key="18">
    <source>
        <dbReference type="RuleBase" id="RU367101"/>
    </source>
</evidence>
<dbReference type="Pfam" id="PF24814">
    <property type="entry name" value="WD40_Prp19"/>
    <property type="match status" value="1"/>
</dbReference>
<dbReference type="GO" id="GO:0070534">
    <property type="term" value="P:protein K63-linked ubiquitination"/>
    <property type="evidence" value="ECO:0007669"/>
    <property type="project" value="UniProtKB-UniRule"/>
</dbReference>
<comment type="catalytic activity">
    <reaction evidence="1 18">
        <text>S-ubiquitinyl-[E2 ubiquitin-conjugating enzyme]-L-cysteine + [acceptor protein]-L-lysine = [E2 ubiquitin-conjugating enzyme]-L-cysteine + N(6)-ubiquitinyl-[acceptor protein]-L-lysine.</text>
        <dbReference type="EC" id="2.3.2.27"/>
    </reaction>
</comment>
<evidence type="ECO:0000256" key="5">
    <source>
        <dbReference type="ARBA" id="ARBA00012483"/>
    </source>
</evidence>
<keyword evidence="13 18" id="KW-0833">Ubl conjugation pathway</keyword>
<feature type="repeat" description="WD" evidence="17">
    <location>
        <begin position="253"/>
        <end position="294"/>
    </location>
</feature>
<feature type="repeat" description="WD" evidence="17">
    <location>
        <begin position="463"/>
        <end position="498"/>
    </location>
</feature>
<gene>
    <name evidence="20" type="ORF">Fcan01_02955</name>
</gene>
<dbReference type="PANTHER" id="PTHR43995">
    <property type="entry name" value="PRE-MRNA-PROCESSING FACTOR 19"/>
    <property type="match status" value="1"/>
</dbReference>
<dbReference type="UniPathway" id="UPA00143"/>
<evidence type="ECO:0000256" key="13">
    <source>
        <dbReference type="ARBA" id="ARBA00022786"/>
    </source>
</evidence>
<evidence type="ECO:0000256" key="10">
    <source>
        <dbReference type="ARBA" id="ARBA00022728"/>
    </source>
</evidence>
<evidence type="ECO:0000256" key="9">
    <source>
        <dbReference type="ARBA" id="ARBA00022679"/>
    </source>
</evidence>
<dbReference type="SMART" id="SM00320">
    <property type="entry name" value="WD40"/>
    <property type="match status" value="7"/>
</dbReference>
<organism evidence="20 21">
    <name type="scientific">Folsomia candida</name>
    <name type="common">Springtail</name>
    <dbReference type="NCBI Taxonomy" id="158441"/>
    <lineage>
        <taxon>Eukaryota</taxon>
        <taxon>Metazoa</taxon>
        <taxon>Ecdysozoa</taxon>
        <taxon>Arthropoda</taxon>
        <taxon>Hexapoda</taxon>
        <taxon>Collembola</taxon>
        <taxon>Entomobryomorpha</taxon>
        <taxon>Isotomoidea</taxon>
        <taxon>Isotomidae</taxon>
        <taxon>Proisotominae</taxon>
        <taxon>Folsomia</taxon>
    </lineage>
</organism>
<comment type="function">
    <text evidence="18">Ubiquitin-protein ligase which is mainly involved pre-mRNA splicing and DNA repair. Required for pre-mRNA splicing as component of the spliceosome.</text>
</comment>
<dbReference type="GO" id="GO:0000974">
    <property type="term" value="C:Prp19 complex"/>
    <property type="evidence" value="ECO:0007669"/>
    <property type="project" value="UniProtKB-UniRule"/>
</dbReference>
<dbReference type="SUPFAM" id="SSF57850">
    <property type="entry name" value="RING/U-box"/>
    <property type="match status" value="1"/>
</dbReference>
<keyword evidence="12 18" id="KW-0227">DNA damage</keyword>
<dbReference type="InterPro" id="IPR001680">
    <property type="entry name" value="WD40_rpt"/>
</dbReference>
<dbReference type="PROSITE" id="PS51698">
    <property type="entry name" value="U_BOX"/>
    <property type="match status" value="1"/>
</dbReference>
<comment type="caution">
    <text evidence="20">The sequence shown here is derived from an EMBL/GenBank/DDBJ whole genome shotgun (WGS) entry which is preliminary data.</text>
</comment>
<keyword evidence="8 18" id="KW-0507">mRNA processing</keyword>
<dbReference type="Proteomes" id="UP000198287">
    <property type="component" value="Unassembled WGS sequence"/>
</dbReference>
<sequence length="498" mass="53686">MALVCAISNHVPDTAVIAPTSGTVFEKRLIEKLLAENGGKDPINGEPLDIDQLIEIKAPAFVKPKPPSCTSIPAILKILQDEWDAMALHSFTLSDQLNIARKELSLALYEREAACRVIARLTDEVAEARGALATLKPQTQAYVATGGQAGAFEAAGGQTVAIGISAEIHQKLQDTAAVLTQERKRKGKAIPQNLASAEAIKEYQVIASHTGLHSASSPGILCLDIQGSTVVTGGNDKIVTVFNKESEQVVASMKGHSKKVISVLCHQDETSVLSGSLDCTIRLWDAQSSQLRQVIRAHDGAITGLSLHATGDYILSSSMDQYWAFSDFRTGSVLAKVIGDEESPLFAAKFHPDGLICAIGTLKSVVRIWDLKEQSNVANFPGHNGRIISIAFSENGYYLATAAEDACVKLWDLRKLKNFKTIEMADNYSITDLAFDQTGTYLAVSGSDVRVYGCKLWNEIAVYNDHTGTATGVRFGQNASFIASTSLDRSLKIYGEQQ</sequence>
<evidence type="ECO:0000313" key="20">
    <source>
        <dbReference type="EMBL" id="OXA62747.1"/>
    </source>
</evidence>
<keyword evidence="21" id="KW-1185">Reference proteome</keyword>
<evidence type="ECO:0000313" key="21">
    <source>
        <dbReference type="Proteomes" id="UP000198287"/>
    </source>
</evidence>
<dbReference type="SUPFAM" id="SSF50978">
    <property type="entry name" value="WD40 repeat-like"/>
    <property type="match status" value="1"/>
</dbReference>
<dbReference type="FunFam" id="3.30.40.10:FF:000027">
    <property type="entry name" value="Pre-mRNA-processing factor 19, putative"/>
    <property type="match status" value="1"/>
</dbReference>
<dbReference type="GO" id="GO:0006281">
    <property type="term" value="P:DNA repair"/>
    <property type="evidence" value="ECO:0007669"/>
    <property type="project" value="UniProtKB-KW"/>
</dbReference>
<evidence type="ECO:0000256" key="6">
    <source>
        <dbReference type="ARBA" id="ARBA00015618"/>
    </source>
</evidence>
<dbReference type="SMART" id="SM00504">
    <property type="entry name" value="Ubox"/>
    <property type="match status" value="1"/>
</dbReference>
<dbReference type="InterPro" id="IPR013915">
    <property type="entry name" value="Prp19_cc"/>
</dbReference>
<evidence type="ECO:0000256" key="12">
    <source>
        <dbReference type="ARBA" id="ARBA00022763"/>
    </source>
</evidence>